<gene>
    <name evidence="1" type="ORF">M422DRAFT_251191</name>
</gene>
<proteinExistence type="predicted"/>
<sequence>MREQECILRLERSIQWQDGQFEKGCITFELTWPDYCECDKEYLDVMIGKAQPAEVAKGLGFVIDAEHSMEGQGYHIKLSQGLHTPWEDIYSNTYFADIVGRHATLEECSQWERKLATQPCLVLSCYEEDTKELYISLILEIRDIQLNLQIDVNVRHDVQGM</sequence>
<protein>
    <submittedName>
        <fullName evidence="1">Uncharacterized protein</fullName>
    </submittedName>
</protein>
<dbReference type="HOGENOM" id="CLU_1644790_0_0_1"/>
<keyword evidence="2" id="KW-1185">Reference proteome</keyword>
<organism evidence="1 2">
    <name type="scientific">Sphaerobolus stellatus (strain SS14)</name>
    <dbReference type="NCBI Taxonomy" id="990650"/>
    <lineage>
        <taxon>Eukaryota</taxon>
        <taxon>Fungi</taxon>
        <taxon>Dikarya</taxon>
        <taxon>Basidiomycota</taxon>
        <taxon>Agaricomycotina</taxon>
        <taxon>Agaricomycetes</taxon>
        <taxon>Phallomycetidae</taxon>
        <taxon>Geastrales</taxon>
        <taxon>Sphaerobolaceae</taxon>
        <taxon>Sphaerobolus</taxon>
    </lineage>
</organism>
<name>A0A0C9W1M7_SPHS4</name>
<dbReference type="AlphaFoldDB" id="A0A0C9W1M7"/>
<reference evidence="1 2" key="1">
    <citation type="submission" date="2014-06" db="EMBL/GenBank/DDBJ databases">
        <title>Evolutionary Origins and Diversification of the Mycorrhizal Mutualists.</title>
        <authorList>
            <consortium name="DOE Joint Genome Institute"/>
            <consortium name="Mycorrhizal Genomics Consortium"/>
            <person name="Kohler A."/>
            <person name="Kuo A."/>
            <person name="Nagy L.G."/>
            <person name="Floudas D."/>
            <person name="Copeland A."/>
            <person name="Barry K.W."/>
            <person name="Cichocki N."/>
            <person name="Veneault-Fourrey C."/>
            <person name="LaButti K."/>
            <person name="Lindquist E.A."/>
            <person name="Lipzen A."/>
            <person name="Lundell T."/>
            <person name="Morin E."/>
            <person name="Murat C."/>
            <person name="Riley R."/>
            <person name="Ohm R."/>
            <person name="Sun H."/>
            <person name="Tunlid A."/>
            <person name="Henrissat B."/>
            <person name="Grigoriev I.V."/>
            <person name="Hibbett D.S."/>
            <person name="Martin F."/>
        </authorList>
    </citation>
    <scope>NUCLEOTIDE SEQUENCE [LARGE SCALE GENOMIC DNA]</scope>
    <source>
        <strain evidence="1 2">SS14</strain>
    </source>
</reference>
<dbReference type="EMBL" id="KN837112">
    <property type="protein sequence ID" value="KIJ45420.1"/>
    <property type="molecule type" value="Genomic_DNA"/>
</dbReference>
<evidence type="ECO:0000313" key="2">
    <source>
        <dbReference type="Proteomes" id="UP000054279"/>
    </source>
</evidence>
<dbReference type="Proteomes" id="UP000054279">
    <property type="component" value="Unassembled WGS sequence"/>
</dbReference>
<evidence type="ECO:0000313" key="1">
    <source>
        <dbReference type="EMBL" id="KIJ45420.1"/>
    </source>
</evidence>
<accession>A0A0C9W1M7</accession>